<name>A0ABY0BH26_MORCA</name>
<dbReference type="Proteomes" id="UP000268436">
    <property type="component" value="Unassembled WGS sequence"/>
</dbReference>
<proteinExistence type="predicted"/>
<comment type="caution">
    <text evidence="1">The sequence shown here is derived from an EMBL/GenBank/DDBJ whole genome shotgun (WGS) entry which is preliminary data.</text>
</comment>
<sequence length="45" mass="5192">MIVASVDIITPQKFIINGLLILAYLKHKKRLSRHLWVKLGVKISH</sequence>
<evidence type="ECO:0000313" key="1">
    <source>
        <dbReference type="EMBL" id="RUO11836.1"/>
    </source>
</evidence>
<accession>A0ABY0BH26</accession>
<keyword evidence="2" id="KW-1185">Reference proteome</keyword>
<protein>
    <submittedName>
        <fullName evidence="1">Uncharacterized protein</fullName>
    </submittedName>
</protein>
<evidence type="ECO:0000313" key="2">
    <source>
        <dbReference type="Proteomes" id="UP000268436"/>
    </source>
</evidence>
<organism evidence="1 2">
    <name type="scientific">Moraxella catarrhalis</name>
    <name type="common">Branhamella catarrhalis</name>
    <dbReference type="NCBI Taxonomy" id="480"/>
    <lineage>
        <taxon>Bacteria</taxon>
        <taxon>Pseudomonadati</taxon>
        <taxon>Pseudomonadota</taxon>
        <taxon>Gammaproteobacteria</taxon>
        <taxon>Moraxellales</taxon>
        <taxon>Moraxellaceae</taxon>
        <taxon>Moraxella</taxon>
    </lineage>
</organism>
<dbReference type="EMBL" id="RYER01000027">
    <property type="protein sequence ID" value="RUO11836.1"/>
    <property type="molecule type" value="Genomic_DNA"/>
</dbReference>
<gene>
    <name evidence="1" type="ORF">EJK54_0500</name>
</gene>
<reference evidence="1 2" key="1">
    <citation type="submission" date="2018-12" db="EMBL/GenBank/DDBJ databases">
        <title>Persistence of Moraxella catarrhalis in Chronic Obstructive Pulmonary Disease and Regulation of the Hag/MID Adhesin.</title>
        <authorList>
            <person name="Murphy T."/>
            <person name="Zhao X."/>
            <person name="Vyas G."/>
            <person name="Aluvathingal J."/>
            <person name="Nadendla S."/>
            <person name="Tallon L."/>
            <person name="Tettelin H."/>
        </authorList>
    </citation>
    <scope>NUCLEOTIDE SEQUENCE [LARGE SCALE GENOMIC DNA]</scope>
    <source>
        <strain evidence="1 2">173P27B1</strain>
    </source>
</reference>